<keyword evidence="1" id="KW-0472">Membrane</keyword>
<evidence type="ECO:0000313" key="3">
    <source>
        <dbReference type="Proteomes" id="UP001608902"/>
    </source>
</evidence>
<feature type="transmembrane region" description="Helical" evidence="1">
    <location>
        <begin position="124"/>
        <end position="144"/>
    </location>
</feature>
<organism evidence="2 3">
    <name type="scientific">Gnathostoma spinigerum</name>
    <dbReference type="NCBI Taxonomy" id="75299"/>
    <lineage>
        <taxon>Eukaryota</taxon>
        <taxon>Metazoa</taxon>
        <taxon>Ecdysozoa</taxon>
        <taxon>Nematoda</taxon>
        <taxon>Chromadorea</taxon>
        <taxon>Rhabditida</taxon>
        <taxon>Spirurina</taxon>
        <taxon>Gnathostomatomorpha</taxon>
        <taxon>Gnathostomatoidea</taxon>
        <taxon>Gnathostomatidae</taxon>
        <taxon>Gnathostoma</taxon>
    </lineage>
</organism>
<dbReference type="AlphaFoldDB" id="A0ABD6EFP8"/>
<evidence type="ECO:0000256" key="1">
    <source>
        <dbReference type="SAM" id="Phobius"/>
    </source>
</evidence>
<accession>A0ABD6EFP8</accession>
<keyword evidence="1" id="KW-1133">Transmembrane helix</keyword>
<dbReference type="EMBL" id="JBGFUD010003506">
    <property type="protein sequence ID" value="MFH4978768.1"/>
    <property type="molecule type" value="Genomic_DNA"/>
</dbReference>
<evidence type="ECO:0000313" key="2">
    <source>
        <dbReference type="EMBL" id="MFH4978768.1"/>
    </source>
</evidence>
<feature type="transmembrane region" description="Helical" evidence="1">
    <location>
        <begin position="81"/>
        <end position="103"/>
    </location>
</feature>
<keyword evidence="1" id="KW-0812">Transmembrane</keyword>
<proteinExistence type="predicted"/>
<dbReference type="Proteomes" id="UP001608902">
    <property type="component" value="Unassembled WGS sequence"/>
</dbReference>
<protein>
    <submittedName>
        <fullName evidence="2">Uncharacterized protein</fullName>
    </submittedName>
</protein>
<reference evidence="2 3" key="1">
    <citation type="submission" date="2024-08" db="EMBL/GenBank/DDBJ databases">
        <title>Gnathostoma spinigerum genome.</title>
        <authorList>
            <person name="Gonzalez-Bertolin B."/>
            <person name="Monzon S."/>
            <person name="Zaballos A."/>
            <person name="Jimenez P."/>
            <person name="Dekumyoy P."/>
            <person name="Varona S."/>
            <person name="Cuesta I."/>
            <person name="Sumanam S."/>
            <person name="Adisakwattana P."/>
            <person name="Gasser R.B."/>
            <person name="Hernandez-Gonzalez A."/>
            <person name="Young N.D."/>
            <person name="Perteguer M.J."/>
        </authorList>
    </citation>
    <scope>NUCLEOTIDE SEQUENCE [LARGE SCALE GENOMIC DNA]</scope>
    <source>
        <strain evidence="2">AL3</strain>
        <tissue evidence="2">Liver</tissue>
    </source>
</reference>
<sequence length="148" mass="16814">MKSASACPNGFAQYERTVRLIYFIRHLRKLFPDEKKKVVTLQHMFTLGGDLLLVTVSLYRISLPSYSDLFTAIPSLSPPPYQSFLITPAFTLIDICQSLYCLYHSLSSNSILTCPYCLSLYHPPFIMFLSLFLLSLLSFDLASFSSFS</sequence>
<name>A0ABD6EFP8_9BILA</name>
<feature type="transmembrane region" description="Helical" evidence="1">
    <location>
        <begin position="38"/>
        <end position="61"/>
    </location>
</feature>
<gene>
    <name evidence="2" type="ORF">AB6A40_005477</name>
</gene>
<keyword evidence="3" id="KW-1185">Reference proteome</keyword>
<comment type="caution">
    <text evidence="2">The sequence shown here is derived from an EMBL/GenBank/DDBJ whole genome shotgun (WGS) entry which is preliminary data.</text>
</comment>